<accession>K4IFD0</accession>
<protein>
    <submittedName>
        <fullName evidence="1">Uncharacterized protein</fullName>
    </submittedName>
</protein>
<keyword evidence="2" id="KW-1185">Reference proteome</keyword>
<evidence type="ECO:0000313" key="2">
    <source>
        <dbReference type="Proteomes" id="UP000008514"/>
    </source>
</evidence>
<dbReference type="AlphaFoldDB" id="K4IFD0"/>
<organism evidence="1 2">
    <name type="scientific">Psychroflexus torquis (strain ATCC 700755 / CIP 106069 / ACAM 623)</name>
    <dbReference type="NCBI Taxonomy" id="313595"/>
    <lineage>
        <taxon>Bacteria</taxon>
        <taxon>Pseudomonadati</taxon>
        <taxon>Bacteroidota</taxon>
        <taxon>Flavobacteriia</taxon>
        <taxon>Flavobacteriales</taxon>
        <taxon>Flavobacteriaceae</taxon>
        <taxon>Psychroflexus</taxon>
    </lineage>
</organism>
<reference evidence="1" key="1">
    <citation type="submission" date="2006-03" db="EMBL/GenBank/DDBJ databases">
        <authorList>
            <person name="Bowman J."/>
            <person name="Ferriera S."/>
            <person name="Johnson J."/>
            <person name="Kravitz S."/>
            <person name="Halpern A."/>
            <person name="Remington K."/>
            <person name="Beeson K."/>
            <person name="Tran B."/>
            <person name="Rogers Y.-H."/>
            <person name="Friedman R."/>
            <person name="Venter J.C."/>
        </authorList>
    </citation>
    <scope>NUCLEOTIDE SEQUENCE [LARGE SCALE GENOMIC DNA]</scope>
    <source>
        <strain evidence="1">ATCC 700755</strain>
    </source>
</reference>
<reference evidence="1" key="2">
    <citation type="submission" date="2012-09" db="EMBL/GenBank/DDBJ databases">
        <title>The complete sequence of Psychroflexus torquis an extreme psychrophile from sea-ice that is stimulated by light.</title>
        <authorList>
            <person name="Feng S."/>
            <person name="Powell S.M."/>
            <person name="Bowman J.P."/>
        </authorList>
    </citation>
    <scope>NUCLEOTIDE SEQUENCE [LARGE SCALE GENOMIC DNA]</scope>
    <source>
        <strain evidence="1">ATCC 700755</strain>
    </source>
</reference>
<evidence type="ECO:0000313" key="1">
    <source>
        <dbReference type="EMBL" id="AFU69252.1"/>
    </source>
</evidence>
<name>K4IFD0_PSYTT</name>
<gene>
    <name evidence="1" type="ordered locus">P700755_002491</name>
</gene>
<dbReference type="EMBL" id="CP003879">
    <property type="protein sequence ID" value="AFU69252.1"/>
    <property type="molecule type" value="Genomic_DNA"/>
</dbReference>
<proteinExistence type="predicted"/>
<dbReference type="Proteomes" id="UP000008514">
    <property type="component" value="Chromosome"/>
</dbReference>
<dbReference type="RefSeq" id="WP_015024823.1">
    <property type="nucleotide sequence ID" value="NC_018721.1"/>
</dbReference>
<sequence>MGLSAQSVWSYTDIEKSNTTGKFESLFYDLVLDHLPYNCNKKGFFKQRDSTTVGTKTSRTYIGNGT</sequence>
<dbReference type="HOGENOM" id="CLU_2828106_0_0_10"/>
<dbReference type="KEGG" id="ptq:P700755_002491"/>